<proteinExistence type="predicted"/>
<gene>
    <name evidence="1" type="ORF">SAMN05192584_12210</name>
</gene>
<sequence length="90" mass="9732">MLVEEFERIERAAPETVRLEFVHGRPVVKPGADGARGATLVHLVGAFLAERPEPALCPYRGRTTRPYGAVVGIPDPVGITLRTVKLRGCA</sequence>
<dbReference type="EMBL" id="FOSG01000022">
    <property type="protein sequence ID" value="SFL58009.1"/>
    <property type="molecule type" value="Genomic_DNA"/>
</dbReference>
<dbReference type="Proteomes" id="UP000198928">
    <property type="component" value="Unassembled WGS sequence"/>
</dbReference>
<name>A0A1I4IUF9_9ACTN</name>
<evidence type="ECO:0000313" key="2">
    <source>
        <dbReference type="Proteomes" id="UP000198928"/>
    </source>
</evidence>
<keyword evidence="2" id="KW-1185">Reference proteome</keyword>
<dbReference type="AlphaFoldDB" id="A0A1I4IUF9"/>
<accession>A0A1I4IUF9</accession>
<protein>
    <submittedName>
        <fullName evidence="1">Uncharacterized protein</fullName>
    </submittedName>
</protein>
<organism evidence="1 2">
    <name type="scientific">Streptomyces pini</name>
    <dbReference type="NCBI Taxonomy" id="1520580"/>
    <lineage>
        <taxon>Bacteria</taxon>
        <taxon>Bacillati</taxon>
        <taxon>Actinomycetota</taxon>
        <taxon>Actinomycetes</taxon>
        <taxon>Kitasatosporales</taxon>
        <taxon>Streptomycetaceae</taxon>
        <taxon>Streptomyces</taxon>
    </lineage>
</organism>
<reference evidence="2" key="1">
    <citation type="submission" date="2016-10" db="EMBL/GenBank/DDBJ databases">
        <authorList>
            <person name="Varghese N."/>
            <person name="Submissions S."/>
        </authorList>
    </citation>
    <scope>NUCLEOTIDE SEQUENCE [LARGE SCALE GENOMIC DNA]</scope>
    <source>
        <strain evidence="2">PL19</strain>
    </source>
</reference>
<evidence type="ECO:0000313" key="1">
    <source>
        <dbReference type="EMBL" id="SFL58009.1"/>
    </source>
</evidence>